<accession>X1S1J7</accession>
<keyword evidence="1" id="KW-0812">Transmembrane</keyword>
<sequence length="98" mass="10987">DGEGQSPELTELRRQYNELAPHMYKKSEQWIQATTLAAYAVGLAGELIPLVAKATPEMLRKILYKTKIKDIGRKELRTALYNVSRGTDTPKAKRGVTV</sequence>
<feature type="non-terminal residue" evidence="2">
    <location>
        <position position="98"/>
    </location>
</feature>
<keyword evidence="1" id="KW-1133">Transmembrane helix</keyword>
<name>X1S1J7_9ZZZZ</name>
<evidence type="ECO:0000256" key="1">
    <source>
        <dbReference type="SAM" id="Phobius"/>
    </source>
</evidence>
<protein>
    <submittedName>
        <fullName evidence="2">Uncharacterized protein</fullName>
    </submittedName>
</protein>
<reference evidence="2" key="1">
    <citation type="journal article" date="2014" name="Front. Microbiol.">
        <title>High frequency of phylogenetically diverse reductive dehalogenase-homologous genes in deep subseafloor sedimentary metagenomes.</title>
        <authorList>
            <person name="Kawai M."/>
            <person name="Futagami T."/>
            <person name="Toyoda A."/>
            <person name="Takaki Y."/>
            <person name="Nishi S."/>
            <person name="Hori S."/>
            <person name="Arai W."/>
            <person name="Tsubouchi T."/>
            <person name="Morono Y."/>
            <person name="Uchiyama I."/>
            <person name="Ito T."/>
            <person name="Fujiyama A."/>
            <person name="Inagaki F."/>
            <person name="Takami H."/>
        </authorList>
    </citation>
    <scope>NUCLEOTIDE SEQUENCE</scope>
    <source>
        <strain evidence="2">Expedition CK06-06</strain>
    </source>
</reference>
<dbReference type="AlphaFoldDB" id="X1S1J7"/>
<comment type="caution">
    <text evidence="2">The sequence shown here is derived from an EMBL/GenBank/DDBJ whole genome shotgun (WGS) entry which is preliminary data.</text>
</comment>
<evidence type="ECO:0000313" key="2">
    <source>
        <dbReference type="EMBL" id="GAI73021.1"/>
    </source>
</evidence>
<feature type="transmembrane region" description="Helical" evidence="1">
    <location>
        <begin position="30"/>
        <end position="52"/>
    </location>
</feature>
<organism evidence="2">
    <name type="scientific">marine sediment metagenome</name>
    <dbReference type="NCBI Taxonomy" id="412755"/>
    <lineage>
        <taxon>unclassified sequences</taxon>
        <taxon>metagenomes</taxon>
        <taxon>ecological metagenomes</taxon>
    </lineage>
</organism>
<keyword evidence="1" id="KW-0472">Membrane</keyword>
<dbReference type="EMBL" id="BARW01013998">
    <property type="protein sequence ID" value="GAI73021.1"/>
    <property type="molecule type" value="Genomic_DNA"/>
</dbReference>
<proteinExistence type="predicted"/>
<feature type="non-terminal residue" evidence="2">
    <location>
        <position position="1"/>
    </location>
</feature>
<gene>
    <name evidence="2" type="ORF">S12H4_25192</name>
</gene>